<feature type="transmembrane region" description="Helical" evidence="9">
    <location>
        <begin position="101"/>
        <end position="123"/>
    </location>
</feature>
<evidence type="ECO:0000313" key="12">
    <source>
        <dbReference type="Proteomes" id="UP000254069"/>
    </source>
</evidence>
<keyword evidence="4" id="KW-1003">Cell membrane</keyword>
<feature type="transmembrane region" description="Helical" evidence="9">
    <location>
        <begin position="58"/>
        <end position="89"/>
    </location>
</feature>
<dbReference type="PANTHER" id="PTHR30425">
    <property type="entry name" value="PHOSPHATE TRANSPORT SYSTEM PERMEASE PROTEIN PST"/>
    <property type="match status" value="1"/>
</dbReference>
<keyword evidence="7 9" id="KW-1133">Transmembrane helix</keyword>
<evidence type="ECO:0000256" key="1">
    <source>
        <dbReference type="ARBA" id="ARBA00004651"/>
    </source>
</evidence>
<dbReference type="PROSITE" id="PS50928">
    <property type="entry name" value="ABC_TM1"/>
    <property type="match status" value="1"/>
</dbReference>
<feature type="domain" description="ABC transmembrane type-1" evidence="10">
    <location>
        <begin position="58"/>
        <end position="272"/>
    </location>
</feature>
<gene>
    <name evidence="11" type="primary">pstC_1</name>
    <name evidence="11" type="ORF">NCTC10738_00089</name>
</gene>
<evidence type="ECO:0000256" key="6">
    <source>
        <dbReference type="ARBA" id="ARBA00022692"/>
    </source>
</evidence>
<accession>A0A379YIJ7</accession>
<evidence type="ECO:0000256" key="2">
    <source>
        <dbReference type="ARBA" id="ARBA00007069"/>
    </source>
</evidence>
<evidence type="ECO:0000313" key="11">
    <source>
        <dbReference type="EMBL" id="SUI45603.1"/>
    </source>
</evidence>
<feature type="transmembrane region" description="Helical" evidence="9">
    <location>
        <begin position="12"/>
        <end position="38"/>
    </location>
</feature>
<protein>
    <submittedName>
        <fullName evidence="11">Phosphate transport system permease protein pstC</fullName>
    </submittedName>
</protein>
<evidence type="ECO:0000256" key="9">
    <source>
        <dbReference type="RuleBase" id="RU363032"/>
    </source>
</evidence>
<dbReference type="Gene3D" id="1.10.3720.10">
    <property type="entry name" value="MetI-like"/>
    <property type="match status" value="1"/>
</dbReference>
<dbReference type="Pfam" id="PF00528">
    <property type="entry name" value="BPD_transp_1"/>
    <property type="match status" value="1"/>
</dbReference>
<feature type="transmembrane region" description="Helical" evidence="9">
    <location>
        <begin position="249"/>
        <end position="272"/>
    </location>
</feature>
<evidence type="ECO:0000256" key="7">
    <source>
        <dbReference type="ARBA" id="ARBA00022989"/>
    </source>
</evidence>
<evidence type="ECO:0000256" key="8">
    <source>
        <dbReference type="ARBA" id="ARBA00023136"/>
    </source>
</evidence>
<dbReference type="CDD" id="cd06261">
    <property type="entry name" value="TM_PBP2"/>
    <property type="match status" value="1"/>
</dbReference>
<dbReference type="InterPro" id="IPR000515">
    <property type="entry name" value="MetI-like"/>
</dbReference>
<dbReference type="SUPFAM" id="SSF161098">
    <property type="entry name" value="MetI-like"/>
    <property type="match status" value="1"/>
</dbReference>
<keyword evidence="3 9" id="KW-0813">Transport</keyword>
<keyword evidence="6 9" id="KW-0812">Transmembrane</keyword>
<evidence type="ECO:0000256" key="5">
    <source>
        <dbReference type="ARBA" id="ARBA00022592"/>
    </source>
</evidence>
<comment type="subcellular location">
    <subcellularLocation>
        <location evidence="1 9">Cell membrane</location>
        <topology evidence="1 9">Multi-pass membrane protein</topology>
    </subcellularLocation>
</comment>
<evidence type="ECO:0000256" key="3">
    <source>
        <dbReference type="ARBA" id="ARBA00022448"/>
    </source>
</evidence>
<dbReference type="RefSeq" id="WP_115388949.1">
    <property type="nucleotide sequence ID" value="NZ_JACDTT010000042.1"/>
</dbReference>
<dbReference type="AlphaFoldDB" id="A0A379YIJ7"/>
<feature type="transmembrane region" description="Helical" evidence="9">
    <location>
        <begin position="135"/>
        <end position="156"/>
    </location>
</feature>
<reference evidence="11 12" key="1">
    <citation type="submission" date="2018-06" db="EMBL/GenBank/DDBJ databases">
        <authorList>
            <consortium name="Pathogen Informatics"/>
            <person name="Doyle S."/>
        </authorList>
    </citation>
    <scope>NUCLEOTIDE SEQUENCE [LARGE SCALE GENOMIC DNA]</scope>
    <source>
        <strain evidence="11 12">NCTC10738</strain>
    </source>
</reference>
<comment type="similarity">
    <text evidence="2">Belongs to the binding-protein-dependent transport system permease family. CysTW subfamily.</text>
</comment>
<organism evidence="11 12">
    <name type="scientific">Shewanella algae</name>
    <dbReference type="NCBI Taxonomy" id="38313"/>
    <lineage>
        <taxon>Bacteria</taxon>
        <taxon>Pseudomonadati</taxon>
        <taxon>Pseudomonadota</taxon>
        <taxon>Gammaproteobacteria</taxon>
        <taxon>Alteromonadales</taxon>
        <taxon>Shewanellaceae</taxon>
        <taxon>Shewanella</taxon>
    </lineage>
</organism>
<evidence type="ECO:0000256" key="4">
    <source>
        <dbReference type="ARBA" id="ARBA00022475"/>
    </source>
</evidence>
<dbReference type="GO" id="GO:0005886">
    <property type="term" value="C:plasma membrane"/>
    <property type="evidence" value="ECO:0007669"/>
    <property type="project" value="UniProtKB-SubCell"/>
</dbReference>
<dbReference type="InterPro" id="IPR051124">
    <property type="entry name" value="Phosphate_Transport_Permease"/>
</dbReference>
<dbReference type="InterPro" id="IPR035906">
    <property type="entry name" value="MetI-like_sf"/>
</dbReference>
<dbReference type="GO" id="GO:0055085">
    <property type="term" value="P:transmembrane transport"/>
    <property type="evidence" value="ECO:0007669"/>
    <property type="project" value="InterPro"/>
</dbReference>
<dbReference type="PANTHER" id="PTHR30425:SF1">
    <property type="entry name" value="PHOSPHATE TRANSPORT SYSTEM PERMEASE PROTEIN PSTC"/>
    <property type="match status" value="1"/>
</dbReference>
<dbReference type="GO" id="GO:0006817">
    <property type="term" value="P:phosphate ion transport"/>
    <property type="evidence" value="ECO:0007669"/>
    <property type="project" value="UniProtKB-KW"/>
</dbReference>
<evidence type="ECO:0000259" key="10">
    <source>
        <dbReference type="PROSITE" id="PS50928"/>
    </source>
</evidence>
<dbReference type="EMBL" id="UGYO01000001">
    <property type="protein sequence ID" value="SUI45603.1"/>
    <property type="molecule type" value="Genomic_DNA"/>
</dbReference>
<dbReference type="Proteomes" id="UP000254069">
    <property type="component" value="Unassembled WGS sequence"/>
</dbReference>
<proteinExistence type="inferred from homology"/>
<keyword evidence="5" id="KW-0592">Phosphate transport</keyword>
<keyword evidence="12" id="KW-1185">Reference proteome</keyword>
<keyword evidence="8 9" id="KW-0472">Membrane</keyword>
<name>A0A379YIJ7_9GAMM</name>
<sequence length="288" mass="30989">MTTQISAERILQLLAASVLLLIVLLFGFLMWFALPVFFNPQTSVLSLHWQPEQGQFGIVAMIVGSGLLGLLALLLAFPIALGITGFCLLPRYRRPARFIRALIRLMAGIPTVVYGLAAVFLLVPLIRETFRTGSGFSLISATLVIVLLILPVMVMMLDSQCRPLAKELRMVSASLGFSDLQTLYHLVLPNARRAMASAALLGFGRAIGDTLLPLMLAGNAPQLPDSVFDSVRTLTAHIGLVLATENDSAMYNSLFAAGLLLLTISVLVTLLIRYMTSSAKATTEGSGS</sequence>